<keyword evidence="2" id="KW-0732">Signal</keyword>
<dbReference type="InterPro" id="IPR038643">
    <property type="entry name" value="PliI_sf"/>
</dbReference>
<evidence type="ECO:0000313" key="3">
    <source>
        <dbReference type="EMBL" id="WPU96837.1"/>
    </source>
</evidence>
<keyword evidence="4" id="KW-1185">Reference proteome</keyword>
<dbReference type="Gene3D" id="2.40.128.460">
    <property type="entry name" value="Periplasmic lysozyme inhibitor of I-type lysozyme"/>
    <property type="match status" value="1"/>
</dbReference>
<evidence type="ECO:0000313" key="4">
    <source>
        <dbReference type="Proteomes" id="UP001324380"/>
    </source>
</evidence>
<evidence type="ECO:0008006" key="5">
    <source>
        <dbReference type="Google" id="ProtNLM"/>
    </source>
</evidence>
<feature type="compositionally biased region" description="Basic and acidic residues" evidence="1">
    <location>
        <begin position="201"/>
        <end position="210"/>
    </location>
</feature>
<proteinExistence type="predicted"/>
<reference evidence="3 4" key="1">
    <citation type="submission" date="2023-11" db="EMBL/GenBank/DDBJ databases">
        <title>Analysis of the Genomes of Mucilaginibacter gossypii cycad 4 and M. sabulilitoris SNA2: microbes with the potential for plant growth promotion.</title>
        <authorList>
            <person name="Hirsch A.M."/>
            <person name="Humm E."/>
            <person name="Rubbi M."/>
            <person name="Del Vecchio G."/>
            <person name="Ha S.M."/>
            <person name="Pellegrini M."/>
            <person name="Gunsalus R.P."/>
        </authorList>
    </citation>
    <scope>NUCLEOTIDE SEQUENCE [LARGE SCALE GENOMIC DNA]</scope>
    <source>
        <strain evidence="3 4">SNA2</strain>
    </source>
</reference>
<feature type="chain" id="PRO_5046488396" description="PliI/PliC-like inhibitor of I-type lysozyme" evidence="2">
    <location>
        <begin position="18"/>
        <end position="249"/>
    </location>
</feature>
<accession>A0ABZ0TVD8</accession>
<organism evidence="3 4">
    <name type="scientific">Mucilaginibacter sabulilitoris</name>
    <dbReference type="NCBI Taxonomy" id="1173583"/>
    <lineage>
        <taxon>Bacteria</taxon>
        <taxon>Pseudomonadati</taxon>
        <taxon>Bacteroidota</taxon>
        <taxon>Sphingobacteriia</taxon>
        <taxon>Sphingobacteriales</taxon>
        <taxon>Sphingobacteriaceae</taxon>
        <taxon>Mucilaginibacter</taxon>
    </lineage>
</organism>
<feature type="compositionally biased region" description="Basic residues" evidence="1">
    <location>
        <begin position="239"/>
        <end position="249"/>
    </location>
</feature>
<sequence length="249" mass="27561">MINRFYLFALLIGTAIAGCSGNETKTAVTAPAPKKPELMGPFRFHKLIEVSPGQSYDILSWGRGSVDAGAFMILHSDSSAIQYTTTTGDLDGTIVDVYNADMDVDGNPEILIQAKSKDTTKYATIYAFEFNNNKANKLDFPRLNSSQRKGYRGNDNFYIRDGKLMREFPIYSGTGKDAKPTGAKRQLEYGLRSNEFTVKQLSKDSTDVADKPAASTPAKSDDNKSTVQKSDNKSSSSKSNKKKRRRHRN</sequence>
<dbReference type="PROSITE" id="PS51257">
    <property type="entry name" value="PROKAR_LIPOPROTEIN"/>
    <property type="match status" value="1"/>
</dbReference>
<gene>
    <name evidence="3" type="ORF">SNE25_15045</name>
</gene>
<evidence type="ECO:0000256" key="2">
    <source>
        <dbReference type="SAM" id="SignalP"/>
    </source>
</evidence>
<feature type="region of interest" description="Disordered" evidence="1">
    <location>
        <begin position="200"/>
        <end position="249"/>
    </location>
</feature>
<feature type="signal peptide" evidence="2">
    <location>
        <begin position="1"/>
        <end position="17"/>
    </location>
</feature>
<dbReference type="EMBL" id="CP139558">
    <property type="protein sequence ID" value="WPU96837.1"/>
    <property type="molecule type" value="Genomic_DNA"/>
</dbReference>
<name>A0ABZ0TVD8_9SPHI</name>
<dbReference type="Proteomes" id="UP001324380">
    <property type="component" value="Chromosome"/>
</dbReference>
<evidence type="ECO:0000256" key="1">
    <source>
        <dbReference type="SAM" id="MobiDB-lite"/>
    </source>
</evidence>
<dbReference type="RefSeq" id="WP_321565925.1">
    <property type="nucleotide sequence ID" value="NZ_CP139558.1"/>
</dbReference>
<protein>
    <recommendedName>
        <fullName evidence="5">PliI/PliC-like inhibitor of I-type lysozyme</fullName>
    </recommendedName>
</protein>